<reference evidence="2" key="1">
    <citation type="submission" date="2018-06" db="EMBL/GenBank/DDBJ databases">
        <authorList>
            <person name="Zhirakovskaya E."/>
        </authorList>
    </citation>
    <scope>NUCLEOTIDE SEQUENCE</scope>
</reference>
<evidence type="ECO:0008006" key="3">
    <source>
        <dbReference type="Google" id="ProtNLM"/>
    </source>
</evidence>
<dbReference type="EMBL" id="UOEU01001014">
    <property type="protein sequence ID" value="VAW43075.1"/>
    <property type="molecule type" value="Genomic_DNA"/>
</dbReference>
<proteinExistence type="predicted"/>
<feature type="coiled-coil region" evidence="1">
    <location>
        <begin position="34"/>
        <end position="186"/>
    </location>
</feature>
<gene>
    <name evidence="2" type="ORF">MNBD_CHLOROFLEXI01-3762</name>
</gene>
<dbReference type="AlphaFoldDB" id="A0A3B0VHR0"/>
<protein>
    <recommendedName>
        <fullName evidence="3">DUF4332 domain-containing protein</fullName>
    </recommendedName>
</protein>
<keyword evidence="1" id="KW-0175">Coiled coil</keyword>
<organism evidence="2">
    <name type="scientific">hydrothermal vent metagenome</name>
    <dbReference type="NCBI Taxonomy" id="652676"/>
    <lineage>
        <taxon>unclassified sequences</taxon>
        <taxon>metagenomes</taxon>
        <taxon>ecological metagenomes</taxon>
    </lineage>
</organism>
<accession>A0A3B0VHR0</accession>
<evidence type="ECO:0000256" key="1">
    <source>
        <dbReference type="SAM" id="Coils"/>
    </source>
</evidence>
<sequence length="260" mass="28764">TAVADNIEYEATIARQLAEIEAGREQVQITVQANEELREGLQDGQARLEEMEGVRLEAEERLKTAVSENDRLLGDVQLTEGEIATLEAKVEQMSQTEGMTADVEQKIIAAEAQLSALEAEKDAARMQLEQAELANVEQNAKIESLLEQLQESEAVQQQLAVAHEKLETADSHIQTLQSKMEDVQTKMNYSGKSQLQLIRGIGPAYARRLNEFGIQTFADLAECDAEQVANIIKKKKWQAVDITDWIDEAKALATSLSPDG</sequence>
<evidence type="ECO:0000313" key="2">
    <source>
        <dbReference type="EMBL" id="VAW43075.1"/>
    </source>
</evidence>
<dbReference type="Pfam" id="PF14520">
    <property type="entry name" value="HHH_5"/>
    <property type="match status" value="1"/>
</dbReference>
<dbReference type="Gene3D" id="1.10.150.20">
    <property type="entry name" value="5' to 3' exonuclease, C-terminal subdomain"/>
    <property type="match status" value="1"/>
</dbReference>
<name>A0A3B0VHR0_9ZZZZ</name>
<feature type="non-terminal residue" evidence="2">
    <location>
        <position position="1"/>
    </location>
</feature>